<reference evidence="2" key="1">
    <citation type="journal article" date="2016" name="Nat. Genet.">
        <title>A high-quality carrot genome assembly provides new insights into carotenoid accumulation and asterid genome evolution.</title>
        <authorList>
            <person name="Iorizzo M."/>
            <person name="Ellison S."/>
            <person name="Senalik D."/>
            <person name="Zeng P."/>
            <person name="Satapoomin P."/>
            <person name="Huang J."/>
            <person name="Bowman M."/>
            <person name="Iovene M."/>
            <person name="Sanseverino W."/>
            <person name="Cavagnaro P."/>
            <person name="Yildiz M."/>
            <person name="Macko-Podgorni A."/>
            <person name="Moranska E."/>
            <person name="Grzebelus E."/>
            <person name="Grzebelus D."/>
            <person name="Ashrafi H."/>
            <person name="Zheng Z."/>
            <person name="Cheng S."/>
            <person name="Spooner D."/>
            <person name="Van Deynze A."/>
            <person name="Simon P."/>
        </authorList>
    </citation>
    <scope>NUCLEOTIDE SEQUENCE</scope>
    <source>
        <tissue evidence="2">Leaf</tissue>
    </source>
</reference>
<accession>A0AAF0XRZ9</accession>
<sequence length="454" mass="53160">MGKPRAVRFLKEIIQKHKPSLVFLSETLVKKNKIDALCKSIHFASSFTVDAQGHGGGLALLWKNTGAVEIKGTCNHYIDFEVLCEQIGRWRYTGFYGCPERERRQESWNLLRDLANKSSLPWCVLGDFNDMLFEFEKKGGRPQPRRLLEGFNQTVIDCNLEDLGFNGYEFTWERCRGTTMWIQERLDRVMANQGWRQLFPNAEVQVLEVSTSDHLPLVLQLNSQVYMPKSMRFKFENVWIREADLKELSNKIKHCRWVMRRFRSRRDSYGVKKYNETRSEFLNLLERQEVYWKQRSKQFWLREGDQNTRFFHKFASGRRKNNQISRLKDRNGEWVDNVQGVQNIITEYFSTLFNSSMTAGSLSNNERVNQVTSEQNAQLMEAISGEEVKEAVFSMHAEKAPGYDGLNPAFYQTYWGVVEQDVVGFCQHFFVTGDLPLEFNRTLVCLIPKVKQPQ</sequence>
<dbReference type="GO" id="GO:0003824">
    <property type="term" value="F:catalytic activity"/>
    <property type="evidence" value="ECO:0007669"/>
    <property type="project" value="InterPro"/>
</dbReference>
<dbReference type="EMBL" id="CP093350">
    <property type="protein sequence ID" value="WOH11566.1"/>
    <property type="molecule type" value="Genomic_DNA"/>
</dbReference>
<dbReference type="Proteomes" id="UP000077755">
    <property type="component" value="Chromosome 8"/>
</dbReference>
<dbReference type="Gene3D" id="3.60.10.10">
    <property type="entry name" value="Endonuclease/exonuclease/phosphatase"/>
    <property type="match status" value="1"/>
</dbReference>
<organism evidence="2 3">
    <name type="scientific">Daucus carota subsp. sativus</name>
    <name type="common">Carrot</name>
    <dbReference type="NCBI Taxonomy" id="79200"/>
    <lineage>
        <taxon>Eukaryota</taxon>
        <taxon>Viridiplantae</taxon>
        <taxon>Streptophyta</taxon>
        <taxon>Embryophyta</taxon>
        <taxon>Tracheophyta</taxon>
        <taxon>Spermatophyta</taxon>
        <taxon>Magnoliopsida</taxon>
        <taxon>eudicotyledons</taxon>
        <taxon>Gunneridae</taxon>
        <taxon>Pentapetalae</taxon>
        <taxon>asterids</taxon>
        <taxon>campanulids</taxon>
        <taxon>Apiales</taxon>
        <taxon>Apiaceae</taxon>
        <taxon>Apioideae</taxon>
        <taxon>Scandiceae</taxon>
        <taxon>Daucinae</taxon>
        <taxon>Daucus</taxon>
        <taxon>Daucus sect. Daucus</taxon>
    </lineage>
</organism>
<dbReference type="SUPFAM" id="SSF56219">
    <property type="entry name" value="DNase I-like"/>
    <property type="match status" value="1"/>
</dbReference>
<proteinExistence type="predicted"/>
<gene>
    <name evidence="2" type="ORF">DCAR_0831055</name>
</gene>
<dbReference type="InterPro" id="IPR005135">
    <property type="entry name" value="Endo/exonuclease/phosphatase"/>
</dbReference>
<dbReference type="PANTHER" id="PTHR33710">
    <property type="entry name" value="BNAC02G09200D PROTEIN"/>
    <property type="match status" value="1"/>
</dbReference>
<dbReference type="PANTHER" id="PTHR33710:SF71">
    <property type="entry name" value="ENDONUCLEASE_EXONUCLEASE_PHOSPHATASE DOMAIN-CONTAINING PROTEIN"/>
    <property type="match status" value="1"/>
</dbReference>
<name>A0AAF0XRZ9_DAUCS</name>
<protein>
    <recommendedName>
        <fullName evidence="1">Endonuclease/exonuclease/phosphatase domain-containing protein</fullName>
    </recommendedName>
</protein>
<evidence type="ECO:0000313" key="3">
    <source>
        <dbReference type="Proteomes" id="UP000077755"/>
    </source>
</evidence>
<evidence type="ECO:0000259" key="1">
    <source>
        <dbReference type="Pfam" id="PF03372"/>
    </source>
</evidence>
<dbReference type="Pfam" id="PF03372">
    <property type="entry name" value="Exo_endo_phos"/>
    <property type="match status" value="1"/>
</dbReference>
<feature type="domain" description="Endonuclease/exonuclease/phosphatase" evidence="1">
    <location>
        <begin position="7"/>
        <end position="214"/>
    </location>
</feature>
<keyword evidence="3" id="KW-1185">Reference proteome</keyword>
<reference evidence="2" key="2">
    <citation type="submission" date="2022-03" db="EMBL/GenBank/DDBJ databases">
        <title>Draft title - Genomic analysis of global carrot germplasm unveils the trajectory of domestication and the origin of high carotenoid orange carrot.</title>
        <authorList>
            <person name="Iorizzo M."/>
            <person name="Ellison S."/>
            <person name="Senalik D."/>
            <person name="Macko-Podgorni A."/>
            <person name="Grzebelus D."/>
            <person name="Bostan H."/>
            <person name="Rolling W."/>
            <person name="Curaba J."/>
            <person name="Simon P."/>
        </authorList>
    </citation>
    <scope>NUCLEOTIDE SEQUENCE</scope>
    <source>
        <tissue evidence="2">Leaf</tissue>
    </source>
</reference>
<evidence type="ECO:0000313" key="2">
    <source>
        <dbReference type="EMBL" id="WOH11566.1"/>
    </source>
</evidence>
<dbReference type="InterPro" id="IPR036691">
    <property type="entry name" value="Endo/exonu/phosph_ase_sf"/>
</dbReference>
<dbReference type="AlphaFoldDB" id="A0AAF0XRZ9"/>